<sequence>MVLRQVYTDPDIKDCAFHFNQALWRKCQEIGLRTAFEIGIECIRCYGSPSRSLFCHQPTSVPLYGRSVRTNNDLEGWHNRLNHRAKKGNLSFYLLITLLLYEAKEVPMQCKLIKENKLQRHQSRQTRATQGRLCKAWDLYGEKEISTSELLDEC</sequence>
<name>A0A9D4GDI2_DREPO</name>
<dbReference type="Proteomes" id="UP000828390">
    <property type="component" value="Unassembled WGS sequence"/>
</dbReference>
<protein>
    <submittedName>
        <fullName evidence="1">Uncharacterized protein</fullName>
    </submittedName>
</protein>
<proteinExistence type="predicted"/>
<gene>
    <name evidence="1" type="ORF">DPMN_143691</name>
</gene>
<keyword evidence="2" id="KW-1185">Reference proteome</keyword>
<evidence type="ECO:0000313" key="2">
    <source>
        <dbReference type="Proteomes" id="UP000828390"/>
    </source>
</evidence>
<reference evidence="1" key="2">
    <citation type="submission" date="2020-11" db="EMBL/GenBank/DDBJ databases">
        <authorList>
            <person name="McCartney M.A."/>
            <person name="Auch B."/>
            <person name="Kono T."/>
            <person name="Mallez S."/>
            <person name="Becker A."/>
            <person name="Gohl D.M."/>
            <person name="Silverstein K.A.T."/>
            <person name="Koren S."/>
            <person name="Bechman K.B."/>
            <person name="Herman A."/>
            <person name="Abrahante J.E."/>
            <person name="Garbe J."/>
        </authorList>
    </citation>
    <scope>NUCLEOTIDE SEQUENCE</scope>
    <source>
        <strain evidence="1">Duluth1</strain>
        <tissue evidence="1">Whole animal</tissue>
    </source>
</reference>
<dbReference type="AlphaFoldDB" id="A0A9D4GDI2"/>
<accession>A0A9D4GDI2</accession>
<organism evidence="1 2">
    <name type="scientific">Dreissena polymorpha</name>
    <name type="common">Zebra mussel</name>
    <name type="synonym">Mytilus polymorpha</name>
    <dbReference type="NCBI Taxonomy" id="45954"/>
    <lineage>
        <taxon>Eukaryota</taxon>
        <taxon>Metazoa</taxon>
        <taxon>Spiralia</taxon>
        <taxon>Lophotrochozoa</taxon>
        <taxon>Mollusca</taxon>
        <taxon>Bivalvia</taxon>
        <taxon>Autobranchia</taxon>
        <taxon>Heteroconchia</taxon>
        <taxon>Euheterodonta</taxon>
        <taxon>Imparidentia</taxon>
        <taxon>Neoheterodontei</taxon>
        <taxon>Myida</taxon>
        <taxon>Dreissenoidea</taxon>
        <taxon>Dreissenidae</taxon>
        <taxon>Dreissena</taxon>
    </lineage>
</organism>
<reference evidence="1" key="1">
    <citation type="journal article" date="2019" name="bioRxiv">
        <title>The Genome of the Zebra Mussel, Dreissena polymorpha: A Resource for Invasive Species Research.</title>
        <authorList>
            <person name="McCartney M.A."/>
            <person name="Auch B."/>
            <person name="Kono T."/>
            <person name="Mallez S."/>
            <person name="Zhang Y."/>
            <person name="Obille A."/>
            <person name="Becker A."/>
            <person name="Abrahante J.E."/>
            <person name="Garbe J."/>
            <person name="Badalamenti J.P."/>
            <person name="Herman A."/>
            <person name="Mangelson H."/>
            <person name="Liachko I."/>
            <person name="Sullivan S."/>
            <person name="Sone E.D."/>
            <person name="Koren S."/>
            <person name="Silverstein K.A.T."/>
            <person name="Beckman K.B."/>
            <person name="Gohl D.M."/>
        </authorList>
    </citation>
    <scope>NUCLEOTIDE SEQUENCE</scope>
    <source>
        <strain evidence="1">Duluth1</strain>
        <tissue evidence="1">Whole animal</tissue>
    </source>
</reference>
<dbReference type="EMBL" id="JAIWYP010000006">
    <property type="protein sequence ID" value="KAH3815169.1"/>
    <property type="molecule type" value="Genomic_DNA"/>
</dbReference>
<comment type="caution">
    <text evidence="1">The sequence shown here is derived from an EMBL/GenBank/DDBJ whole genome shotgun (WGS) entry which is preliminary data.</text>
</comment>
<evidence type="ECO:0000313" key="1">
    <source>
        <dbReference type="EMBL" id="KAH3815169.1"/>
    </source>
</evidence>